<dbReference type="SUPFAM" id="SSF53649">
    <property type="entry name" value="Alkaline phosphatase-like"/>
    <property type="match status" value="1"/>
</dbReference>
<evidence type="ECO:0000313" key="9">
    <source>
        <dbReference type="Proteomes" id="UP000694888"/>
    </source>
</evidence>
<evidence type="ECO:0000256" key="1">
    <source>
        <dbReference type="ARBA" id="ARBA00001913"/>
    </source>
</evidence>
<keyword evidence="4" id="KW-0378">Hydrolase</keyword>
<dbReference type="InterPro" id="IPR047115">
    <property type="entry name" value="ARSB"/>
</dbReference>
<dbReference type="PANTHER" id="PTHR10342">
    <property type="entry name" value="ARYLSULFATASE"/>
    <property type="match status" value="1"/>
</dbReference>
<evidence type="ECO:0000313" key="10">
    <source>
        <dbReference type="RefSeq" id="XP_012942173.1"/>
    </source>
</evidence>
<feature type="chain" id="PRO_5046568161" evidence="7">
    <location>
        <begin position="24"/>
        <end position="518"/>
    </location>
</feature>
<keyword evidence="7" id="KW-0732">Signal</keyword>
<dbReference type="Gene3D" id="3.40.720.10">
    <property type="entry name" value="Alkaline Phosphatase, subunit A"/>
    <property type="match status" value="1"/>
</dbReference>
<reference evidence="10" key="1">
    <citation type="submission" date="2025-08" db="UniProtKB">
        <authorList>
            <consortium name="RefSeq"/>
        </authorList>
    </citation>
    <scope>IDENTIFICATION</scope>
</reference>
<keyword evidence="5" id="KW-0106">Calcium</keyword>
<organism evidence="9 10">
    <name type="scientific">Aplysia californica</name>
    <name type="common">California sea hare</name>
    <dbReference type="NCBI Taxonomy" id="6500"/>
    <lineage>
        <taxon>Eukaryota</taxon>
        <taxon>Metazoa</taxon>
        <taxon>Spiralia</taxon>
        <taxon>Lophotrochozoa</taxon>
        <taxon>Mollusca</taxon>
        <taxon>Gastropoda</taxon>
        <taxon>Heterobranchia</taxon>
        <taxon>Euthyneura</taxon>
        <taxon>Tectipleura</taxon>
        <taxon>Aplysiida</taxon>
        <taxon>Aplysioidea</taxon>
        <taxon>Aplysiidae</taxon>
        <taxon>Aplysia</taxon>
    </lineage>
</organism>
<keyword evidence="3" id="KW-0479">Metal-binding</keyword>
<feature type="domain" description="Sulfatase N-terminal" evidence="8">
    <location>
        <begin position="28"/>
        <end position="369"/>
    </location>
</feature>
<evidence type="ECO:0000256" key="5">
    <source>
        <dbReference type="ARBA" id="ARBA00022837"/>
    </source>
</evidence>
<keyword evidence="6" id="KW-0325">Glycoprotein</keyword>
<comment type="similarity">
    <text evidence="2">Belongs to the sulfatase family.</text>
</comment>
<name>A0ABM1A766_APLCA</name>
<protein>
    <submittedName>
        <fullName evidence="10">Arylsulfatase B</fullName>
    </submittedName>
</protein>
<comment type="cofactor">
    <cofactor evidence="1">
        <name>Ca(2+)</name>
        <dbReference type="ChEBI" id="CHEBI:29108"/>
    </cofactor>
</comment>
<dbReference type="Gene3D" id="3.30.1120.10">
    <property type="match status" value="1"/>
</dbReference>
<gene>
    <name evidence="10" type="primary">LOC101848458</name>
</gene>
<evidence type="ECO:0000256" key="6">
    <source>
        <dbReference type="ARBA" id="ARBA00023180"/>
    </source>
</evidence>
<dbReference type="InterPro" id="IPR024607">
    <property type="entry name" value="Sulfatase_CS"/>
</dbReference>
<dbReference type="InterPro" id="IPR017850">
    <property type="entry name" value="Alkaline_phosphatase_core_sf"/>
</dbReference>
<keyword evidence="9" id="KW-1185">Reference proteome</keyword>
<proteinExistence type="inferred from homology"/>
<evidence type="ECO:0000256" key="3">
    <source>
        <dbReference type="ARBA" id="ARBA00022723"/>
    </source>
</evidence>
<dbReference type="PROSITE" id="PS00149">
    <property type="entry name" value="SULFATASE_2"/>
    <property type="match status" value="1"/>
</dbReference>
<evidence type="ECO:0000256" key="2">
    <source>
        <dbReference type="ARBA" id="ARBA00008779"/>
    </source>
</evidence>
<dbReference type="InterPro" id="IPR000917">
    <property type="entry name" value="Sulfatase_N"/>
</dbReference>
<dbReference type="GeneID" id="101848458"/>
<evidence type="ECO:0000256" key="4">
    <source>
        <dbReference type="ARBA" id="ARBA00022801"/>
    </source>
</evidence>
<evidence type="ECO:0000256" key="7">
    <source>
        <dbReference type="SAM" id="SignalP"/>
    </source>
</evidence>
<dbReference type="Pfam" id="PF00884">
    <property type="entry name" value="Sulfatase"/>
    <property type="match status" value="1"/>
</dbReference>
<feature type="signal peptide" evidence="7">
    <location>
        <begin position="1"/>
        <end position="23"/>
    </location>
</feature>
<accession>A0ABM1A766</accession>
<sequence length="518" mass="58883">MDIFWECLLACVTVVVLTDQVLAVRKPPHIVFIVADDLGWNDVGWHNPEILSPNLNRLARKGVTLESAYAQPACTPSRNAFMTGKYPYHTPLQDVIDPSEPAFLSDELPILPERLKALGYSTHIVGKWHLGFCNKKYTPTHRGFDSFFGFYMGSQCHYQHTKPDRILRELSSSVSLFSSIGGTLLRNFVRLHSVGHETGRDFRFNDSIWRETEGKYSTHAFADRAIEIIQRHDPDTPLFLYLPFQAPHSPITVPPQYSRLYNHIKSPIRRVYSGMVTALDEAVGNITSALYEKGLMDNLLLVFTSDNGGHPYMGGNNIPLRGGKNTIWEGGTRVPTFVYSDTLLRKRRYTNNEILHAVDWFPTFLEIAGGRREFNIDGVSQWQMISRGRFSSRHEFVYNIEPSGKGAVRIGNYKLIVGKPGRHNDWYPVPGMKPIKRKRFKGGRFDNVTLASDPYLLFNIKDDPSESRDLSRDKPEVLEALLARYRVLNATKVEPHRPGRVAGADPNLYDGFWSPGWC</sequence>
<dbReference type="CDD" id="cd16029">
    <property type="entry name" value="4-S"/>
    <property type="match status" value="1"/>
</dbReference>
<dbReference type="Proteomes" id="UP000694888">
    <property type="component" value="Unplaced"/>
</dbReference>
<dbReference type="RefSeq" id="XP_012942173.1">
    <property type="nucleotide sequence ID" value="XM_013086719.2"/>
</dbReference>
<evidence type="ECO:0000259" key="8">
    <source>
        <dbReference type="Pfam" id="PF00884"/>
    </source>
</evidence>
<dbReference type="PANTHER" id="PTHR10342:SF273">
    <property type="entry name" value="RE14504P"/>
    <property type="match status" value="1"/>
</dbReference>